<dbReference type="InterPro" id="IPR002524">
    <property type="entry name" value="Cation_efflux"/>
</dbReference>
<keyword evidence="5 8" id="KW-1133">Transmembrane helix</keyword>
<keyword evidence="4 8" id="KW-0812">Transmembrane</keyword>
<feature type="non-terminal residue" evidence="11">
    <location>
        <position position="1"/>
    </location>
</feature>
<feature type="transmembrane region" description="Helical" evidence="8">
    <location>
        <begin position="23"/>
        <end position="47"/>
    </location>
</feature>
<accession>A0A382ARH7</accession>
<dbReference type="InterPro" id="IPR058533">
    <property type="entry name" value="Cation_efflux_TM"/>
</dbReference>
<evidence type="ECO:0000256" key="6">
    <source>
        <dbReference type="ARBA" id="ARBA00023065"/>
    </source>
</evidence>
<evidence type="ECO:0000256" key="4">
    <source>
        <dbReference type="ARBA" id="ARBA00022692"/>
    </source>
</evidence>
<feature type="transmembrane region" description="Helical" evidence="8">
    <location>
        <begin position="59"/>
        <end position="79"/>
    </location>
</feature>
<dbReference type="InterPro" id="IPR027470">
    <property type="entry name" value="Cation_efflux_CTD"/>
</dbReference>
<reference evidence="11" key="1">
    <citation type="submission" date="2018-05" db="EMBL/GenBank/DDBJ databases">
        <authorList>
            <person name="Lanie J.A."/>
            <person name="Ng W.-L."/>
            <person name="Kazmierczak K.M."/>
            <person name="Andrzejewski T.M."/>
            <person name="Davidsen T.M."/>
            <person name="Wayne K.J."/>
            <person name="Tettelin H."/>
            <person name="Glass J.I."/>
            <person name="Rusch D."/>
            <person name="Podicherti R."/>
            <person name="Tsui H.-C.T."/>
            <person name="Winkler M.E."/>
        </authorList>
    </citation>
    <scope>NUCLEOTIDE SEQUENCE</scope>
</reference>
<dbReference type="InterPro" id="IPR050681">
    <property type="entry name" value="CDF/SLC30A"/>
</dbReference>
<dbReference type="AlphaFoldDB" id="A0A382ARH7"/>
<feature type="domain" description="Cation efflux protein transmembrane" evidence="9">
    <location>
        <begin position="1"/>
        <end position="116"/>
    </location>
</feature>
<evidence type="ECO:0008006" key="12">
    <source>
        <dbReference type="Google" id="ProtNLM"/>
    </source>
</evidence>
<comment type="similarity">
    <text evidence="2">Belongs to the cation diffusion facilitator (CDF) transporter (TC 2.A.4) family. SLC30A subfamily.</text>
</comment>
<feature type="transmembrane region" description="Helical" evidence="8">
    <location>
        <begin position="85"/>
        <end position="102"/>
    </location>
</feature>
<dbReference type="NCBIfam" id="TIGR01297">
    <property type="entry name" value="CDF"/>
    <property type="match status" value="1"/>
</dbReference>
<evidence type="ECO:0000256" key="1">
    <source>
        <dbReference type="ARBA" id="ARBA00004141"/>
    </source>
</evidence>
<evidence type="ECO:0000256" key="2">
    <source>
        <dbReference type="ARBA" id="ARBA00008873"/>
    </source>
</evidence>
<evidence type="ECO:0000259" key="10">
    <source>
        <dbReference type="Pfam" id="PF16916"/>
    </source>
</evidence>
<gene>
    <name evidence="11" type="ORF">METZ01_LOCUS156497</name>
</gene>
<evidence type="ECO:0000256" key="8">
    <source>
        <dbReference type="SAM" id="Phobius"/>
    </source>
</evidence>
<evidence type="ECO:0000259" key="9">
    <source>
        <dbReference type="Pfam" id="PF01545"/>
    </source>
</evidence>
<dbReference type="GO" id="GO:0005886">
    <property type="term" value="C:plasma membrane"/>
    <property type="evidence" value="ECO:0007669"/>
    <property type="project" value="TreeGrafter"/>
</dbReference>
<dbReference type="Pfam" id="PF01545">
    <property type="entry name" value="Cation_efflux"/>
    <property type="match status" value="1"/>
</dbReference>
<dbReference type="PANTHER" id="PTHR11562">
    <property type="entry name" value="CATION EFFLUX PROTEIN/ ZINC TRANSPORTER"/>
    <property type="match status" value="1"/>
</dbReference>
<keyword evidence="3" id="KW-0813">Transport</keyword>
<dbReference type="SUPFAM" id="SSF161111">
    <property type="entry name" value="Cation efflux protein transmembrane domain-like"/>
    <property type="match status" value="1"/>
</dbReference>
<dbReference type="Gene3D" id="1.20.1510.10">
    <property type="entry name" value="Cation efflux protein transmembrane domain"/>
    <property type="match status" value="1"/>
</dbReference>
<evidence type="ECO:0000313" key="11">
    <source>
        <dbReference type="EMBL" id="SVB03643.1"/>
    </source>
</evidence>
<proteinExistence type="inferred from homology"/>
<dbReference type="SUPFAM" id="SSF160240">
    <property type="entry name" value="Cation efflux protein cytoplasmic domain-like"/>
    <property type="match status" value="1"/>
</dbReference>
<protein>
    <recommendedName>
        <fullName evidence="12">Cation efflux protein cytoplasmic domain-containing protein</fullName>
    </recommendedName>
</protein>
<keyword evidence="7 8" id="KW-0472">Membrane</keyword>
<evidence type="ECO:0000256" key="7">
    <source>
        <dbReference type="ARBA" id="ARBA00023136"/>
    </source>
</evidence>
<dbReference type="EMBL" id="UINC01026352">
    <property type="protein sequence ID" value="SVB03643.1"/>
    <property type="molecule type" value="Genomic_DNA"/>
</dbReference>
<dbReference type="InterPro" id="IPR036837">
    <property type="entry name" value="Cation_efflux_CTD_sf"/>
</dbReference>
<dbReference type="GO" id="GO:0005385">
    <property type="term" value="F:zinc ion transmembrane transporter activity"/>
    <property type="evidence" value="ECO:0007669"/>
    <property type="project" value="TreeGrafter"/>
</dbReference>
<evidence type="ECO:0000256" key="3">
    <source>
        <dbReference type="ARBA" id="ARBA00022448"/>
    </source>
</evidence>
<comment type="subcellular location">
    <subcellularLocation>
        <location evidence="1">Membrane</location>
        <topology evidence="1">Multi-pass membrane protein</topology>
    </subcellularLocation>
</comment>
<feature type="domain" description="Cation efflux protein cytoplasmic" evidence="10">
    <location>
        <begin position="120"/>
        <end position="195"/>
    </location>
</feature>
<evidence type="ECO:0000256" key="5">
    <source>
        <dbReference type="ARBA" id="ARBA00022989"/>
    </source>
</evidence>
<sequence length="203" mass="23030">LMLIISLYLIYEAIWRFIEPQIISGWIVIIIAGIALIVDLYTSVITYRLSENNMNMKAAFLHNLSDALASIGVVIAGSLILLYEWFWVDSLITMIIAGYILLQTFKMFPNSVNFLMDATPNNISIEDVKTSMSLIKGVEDVHHIHVWNLDEQRVALEAHVVTGAESLKDNATIKEAIKKSLQEKYDIDHSTLEFEHTDEDCND</sequence>
<dbReference type="Pfam" id="PF16916">
    <property type="entry name" value="ZT_dimer"/>
    <property type="match status" value="1"/>
</dbReference>
<keyword evidence="6" id="KW-0406">Ion transport</keyword>
<dbReference type="PANTHER" id="PTHR11562:SF17">
    <property type="entry name" value="RE54080P-RELATED"/>
    <property type="match status" value="1"/>
</dbReference>
<name>A0A382ARH7_9ZZZZ</name>
<dbReference type="InterPro" id="IPR027469">
    <property type="entry name" value="Cation_efflux_TMD_sf"/>
</dbReference>
<organism evidence="11">
    <name type="scientific">marine metagenome</name>
    <dbReference type="NCBI Taxonomy" id="408172"/>
    <lineage>
        <taxon>unclassified sequences</taxon>
        <taxon>metagenomes</taxon>
        <taxon>ecological metagenomes</taxon>
    </lineage>
</organism>